<evidence type="ECO:0000256" key="6">
    <source>
        <dbReference type="ARBA" id="ARBA00022723"/>
    </source>
</evidence>
<evidence type="ECO:0000256" key="2">
    <source>
        <dbReference type="ARBA" id="ARBA00002035"/>
    </source>
</evidence>
<keyword evidence="11" id="KW-0408">Iron</keyword>
<evidence type="ECO:0000256" key="4">
    <source>
        <dbReference type="ARBA" id="ARBA00006511"/>
    </source>
</evidence>
<dbReference type="InterPro" id="IPR044862">
    <property type="entry name" value="Pro_4_hyd_alph_FE2OG_OXY"/>
</dbReference>
<dbReference type="Gene3D" id="2.60.120.620">
    <property type="entry name" value="q2cbj1_9rhob like domain"/>
    <property type="match status" value="1"/>
</dbReference>
<name>A0ABM1BDS1_LIMPO</name>
<dbReference type="RefSeq" id="XP_013779924.1">
    <property type="nucleotide sequence ID" value="XM_013924470.2"/>
</dbReference>
<dbReference type="InterPro" id="IPR045054">
    <property type="entry name" value="P4HA-like"/>
</dbReference>
<keyword evidence="13" id="KW-0732">Signal</keyword>
<evidence type="ECO:0000256" key="8">
    <source>
        <dbReference type="ARBA" id="ARBA00022896"/>
    </source>
</evidence>
<organism evidence="15 16">
    <name type="scientific">Limulus polyphemus</name>
    <name type="common">Atlantic horseshoe crab</name>
    <dbReference type="NCBI Taxonomy" id="6850"/>
    <lineage>
        <taxon>Eukaryota</taxon>
        <taxon>Metazoa</taxon>
        <taxon>Ecdysozoa</taxon>
        <taxon>Arthropoda</taxon>
        <taxon>Chelicerata</taxon>
        <taxon>Merostomata</taxon>
        <taxon>Xiphosura</taxon>
        <taxon>Limulidae</taxon>
        <taxon>Limulus</taxon>
    </lineage>
</organism>
<dbReference type="InterPro" id="IPR013547">
    <property type="entry name" value="P4H_N"/>
</dbReference>
<comment type="similarity">
    <text evidence="4">Belongs to the P4HA family.</text>
</comment>
<dbReference type="InterPro" id="IPR006620">
    <property type="entry name" value="Pro_4_hyd_alph"/>
</dbReference>
<keyword evidence="15" id="KW-1185">Reference proteome</keyword>
<evidence type="ECO:0000256" key="5">
    <source>
        <dbReference type="ARBA" id="ARBA00012269"/>
    </source>
</evidence>
<dbReference type="InterPro" id="IPR059068">
    <property type="entry name" value="TPR_P4H"/>
</dbReference>
<evidence type="ECO:0000256" key="13">
    <source>
        <dbReference type="SAM" id="SignalP"/>
    </source>
</evidence>
<dbReference type="EC" id="1.14.11.2" evidence="5"/>
<dbReference type="Pfam" id="PF13640">
    <property type="entry name" value="2OG-FeII_Oxy_3"/>
    <property type="match status" value="1"/>
</dbReference>
<evidence type="ECO:0000313" key="16">
    <source>
        <dbReference type="RefSeq" id="XP_013779924.1"/>
    </source>
</evidence>
<dbReference type="PROSITE" id="PS51471">
    <property type="entry name" value="FE2OG_OXY"/>
    <property type="match status" value="1"/>
</dbReference>
<dbReference type="PANTHER" id="PTHR10869:SF244">
    <property type="entry name" value="PROLYL 4-HYDROXYLASE SUBUNIT ALPHA-2"/>
    <property type="match status" value="1"/>
</dbReference>
<proteinExistence type="inferred from homology"/>
<reference evidence="16" key="1">
    <citation type="submission" date="2025-08" db="UniProtKB">
        <authorList>
            <consortium name="RefSeq"/>
        </authorList>
    </citation>
    <scope>IDENTIFICATION</scope>
    <source>
        <tissue evidence="16">Muscle</tissue>
    </source>
</reference>
<comment type="function">
    <text evidence="2">Catalyzes the post-translational formation of 4-hydroxyproline in -Xaa-Pro-Gly- sequences in collagens and other proteins.</text>
</comment>
<dbReference type="Pfam" id="PF08336">
    <property type="entry name" value="P4Ha_N"/>
    <property type="match status" value="1"/>
</dbReference>
<evidence type="ECO:0000256" key="7">
    <source>
        <dbReference type="ARBA" id="ARBA00022824"/>
    </source>
</evidence>
<evidence type="ECO:0000256" key="11">
    <source>
        <dbReference type="ARBA" id="ARBA00023004"/>
    </source>
</evidence>
<keyword evidence="10" id="KW-0560">Oxidoreductase</keyword>
<dbReference type="Gene3D" id="6.10.140.1460">
    <property type="match status" value="1"/>
</dbReference>
<keyword evidence="12" id="KW-0325">Glycoprotein</keyword>
<dbReference type="InterPro" id="IPR011990">
    <property type="entry name" value="TPR-like_helical_dom_sf"/>
</dbReference>
<dbReference type="Proteomes" id="UP000694941">
    <property type="component" value="Unplaced"/>
</dbReference>
<protein>
    <recommendedName>
        <fullName evidence="5">procollagen-proline 4-dioxygenase</fullName>
        <ecNumber evidence="5">1.14.11.2</ecNumber>
    </recommendedName>
</protein>
<evidence type="ECO:0000313" key="15">
    <source>
        <dbReference type="Proteomes" id="UP000694941"/>
    </source>
</evidence>
<gene>
    <name evidence="16" type="primary">LOC106464340</name>
</gene>
<accession>A0ABM1BDS1</accession>
<evidence type="ECO:0000256" key="1">
    <source>
        <dbReference type="ARBA" id="ARBA00001961"/>
    </source>
</evidence>
<feature type="signal peptide" evidence="13">
    <location>
        <begin position="1"/>
        <end position="19"/>
    </location>
</feature>
<dbReference type="Gene3D" id="1.25.40.10">
    <property type="entry name" value="Tetratricopeptide repeat domain"/>
    <property type="match status" value="1"/>
</dbReference>
<dbReference type="GeneID" id="106464340"/>
<feature type="domain" description="Fe2OG dioxygenase" evidence="14">
    <location>
        <begin position="372"/>
        <end position="484"/>
    </location>
</feature>
<keyword evidence="8" id="KW-0847">Vitamin C</keyword>
<keyword evidence="9" id="KW-0223">Dioxygenase</keyword>
<dbReference type="Pfam" id="PF23558">
    <property type="entry name" value="TPR_P4H"/>
    <property type="match status" value="1"/>
</dbReference>
<evidence type="ECO:0000256" key="12">
    <source>
        <dbReference type="ARBA" id="ARBA00023180"/>
    </source>
</evidence>
<sequence length="504" mass="58036">MKILSAVLGILLIVTAAVSHEYFTATTSLINLLQSEHTIINVLQDYVSGVEKHIEVIKQFINSRRSVGEEVDEMADYVANPIQAYSLIKRMTIDLKAVEESTQVMATPDYVPNISYFRSAFYLPQESDLHGAANALLLLQETYKLNMSAMVRGFLQSNGPISPFQAEEQLTARDCLYLGKNSFNQGHYDNAIDWFKTALTKAEDEHNITVSREEIQAFLDIAVYAHNEILKERKDISIMPVIFFKHYFLFSPLGPFQLRPLEWEKNLRCRYFKGYHPYLLLQPIKLEEKSKKPYIAQLYDVISDKEIRKMQNLSMPYLQRSTHYGYSGFYEASQKRTSANTWLAEDQDPLAERLDNRLKMITGMASRYRHYEAEAYQIANYGIGGHYVPHQDFIQSIKDNLFQLDDFEARAGDRIATWMFYLSDVEAGGATVFPYVGAVVRPKKGSAVFWWNLKRNGEGDAMTYHGACPVLRGSKWVSNKWFRVNAQMFRKPCSLNEDTYFTDL</sequence>
<evidence type="ECO:0000256" key="3">
    <source>
        <dbReference type="ARBA" id="ARBA00004319"/>
    </source>
</evidence>
<comment type="cofactor">
    <cofactor evidence="1">
        <name>L-ascorbate</name>
        <dbReference type="ChEBI" id="CHEBI:38290"/>
    </cofactor>
</comment>
<keyword evidence="6" id="KW-0479">Metal-binding</keyword>
<dbReference type="InterPro" id="IPR005123">
    <property type="entry name" value="Oxoglu/Fe-dep_dioxygenase_dom"/>
</dbReference>
<evidence type="ECO:0000256" key="10">
    <source>
        <dbReference type="ARBA" id="ARBA00023002"/>
    </source>
</evidence>
<feature type="chain" id="PRO_5047197657" description="procollagen-proline 4-dioxygenase" evidence="13">
    <location>
        <begin position="20"/>
        <end position="504"/>
    </location>
</feature>
<keyword evidence="7" id="KW-0256">Endoplasmic reticulum</keyword>
<dbReference type="PANTHER" id="PTHR10869">
    <property type="entry name" value="PROLYL 4-HYDROXYLASE ALPHA SUBUNIT"/>
    <property type="match status" value="1"/>
</dbReference>
<comment type="subcellular location">
    <subcellularLocation>
        <location evidence="3">Endoplasmic reticulum lumen</location>
    </subcellularLocation>
</comment>
<dbReference type="SMART" id="SM00702">
    <property type="entry name" value="P4Hc"/>
    <property type="match status" value="1"/>
</dbReference>
<evidence type="ECO:0000259" key="14">
    <source>
        <dbReference type="PROSITE" id="PS51471"/>
    </source>
</evidence>
<evidence type="ECO:0000256" key="9">
    <source>
        <dbReference type="ARBA" id="ARBA00022964"/>
    </source>
</evidence>